<feature type="region of interest" description="Disordered" evidence="1">
    <location>
        <begin position="640"/>
        <end position="676"/>
    </location>
</feature>
<feature type="compositionally biased region" description="Polar residues" evidence="1">
    <location>
        <begin position="386"/>
        <end position="398"/>
    </location>
</feature>
<feature type="compositionally biased region" description="Polar residues" evidence="1">
    <location>
        <begin position="664"/>
        <end position="676"/>
    </location>
</feature>
<feature type="region of interest" description="Disordered" evidence="1">
    <location>
        <begin position="432"/>
        <end position="465"/>
    </location>
</feature>
<feature type="compositionally biased region" description="Pro residues" evidence="1">
    <location>
        <begin position="960"/>
        <end position="970"/>
    </location>
</feature>
<feature type="compositionally biased region" description="Basic and acidic residues" evidence="1">
    <location>
        <begin position="362"/>
        <end position="375"/>
    </location>
</feature>
<feature type="region of interest" description="Disordered" evidence="1">
    <location>
        <begin position="916"/>
        <end position="970"/>
    </location>
</feature>
<name>A0AAW1EBR0_ZOAVI</name>
<feature type="region of interest" description="Disordered" evidence="1">
    <location>
        <begin position="710"/>
        <end position="750"/>
    </location>
</feature>
<gene>
    <name evidence="2" type="ORF">VZT92_022557</name>
</gene>
<feature type="compositionally biased region" description="Polar residues" evidence="1">
    <location>
        <begin position="108"/>
        <end position="120"/>
    </location>
</feature>
<organism evidence="2 3">
    <name type="scientific">Zoarces viviparus</name>
    <name type="common">Viviparous eelpout</name>
    <name type="synonym">Blennius viviparus</name>
    <dbReference type="NCBI Taxonomy" id="48416"/>
    <lineage>
        <taxon>Eukaryota</taxon>
        <taxon>Metazoa</taxon>
        <taxon>Chordata</taxon>
        <taxon>Craniata</taxon>
        <taxon>Vertebrata</taxon>
        <taxon>Euteleostomi</taxon>
        <taxon>Actinopterygii</taxon>
        <taxon>Neopterygii</taxon>
        <taxon>Teleostei</taxon>
        <taxon>Neoteleostei</taxon>
        <taxon>Acanthomorphata</taxon>
        <taxon>Eupercaria</taxon>
        <taxon>Perciformes</taxon>
        <taxon>Cottioidei</taxon>
        <taxon>Zoarcales</taxon>
        <taxon>Zoarcidae</taxon>
        <taxon>Zoarcinae</taxon>
        <taxon>Zoarces</taxon>
    </lineage>
</organism>
<accession>A0AAW1EBR0</accession>
<dbReference type="EMBL" id="JBCEZU010000434">
    <property type="protein sequence ID" value="KAK9519854.1"/>
    <property type="molecule type" value="Genomic_DNA"/>
</dbReference>
<reference evidence="2 3" key="1">
    <citation type="journal article" date="2024" name="Genome Biol. Evol.">
        <title>Chromosome-level genome assembly of the viviparous eelpout Zoarces viviparus.</title>
        <authorList>
            <person name="Fuhrmann N."/>
            <person name="Brasseur M.V."/>
            <person name="Bakowski C.E."/>
            <person name="Podsiadlowski L."/>
            <person name="Prost S."/>
            <person name="Krehenwinkel H."/>
            <person name="Mayer C."/>
        </authorList>
    </citation>
    <scope>NUCLEOTIDE SEQUENCE [LARGE SCALE GENOMIC DNA]</scope>
    <source>
        <strain evidence="2">NO-MEL_2022_Ind0_liver</strain>
    </source>
</reference>
<dbReference type="AlphaFoldDB" id="A0AAW1EBR0"/>
<evidence type="ECO:0000313" key="2">
    <source>
        <dbReference type="EMBL" id="KAK9519854.1"/>
    </source>
</evidence>
<comment type="caution">
    <text evidence="2">The sequence shown here is derived from an EMBL/GenBank/DDBJ whole genome shotgun (WGS) entry which is preliminary data.</text>
</comment>
<protein>
    <submittedName>
        <fullName evidence="2">Uncharacterized protein</fullName>
    </submittedName>
</protein>
<evidence type="ECO:0000313" key="3">
    <source>
        <dbReference type="Proteomes" id="UP001488805"/>
    </source>
</evidence>
<sequence>MWIKVQDVDFDHKTLEKLDKAIFKKLCKKFGGLKKVQSSMKLEERELVNYIASCVKYHLTRPKQCNAIWKFFRSGKKVRETISMDRPETSQTEETGRCAVSPLRGRNENQVKSSPDDTQSFSEVREDLIHKEVAASCVNSALSVVAQSEEPVINLGVTPPHRSPTPPQGELQTEGECSTDKGSSAHPFFLDNNEPSITGSVYEDALSAPWPGATAQEERKNEVSDSTSSGIWDKHALREAGKKMSVQVCVMALVVRIFKTPNEDSTPAEPITQRLFERTWIKVQDVDFDLKTLEKLDKAIFKKLCKKFGGLKKVQSSMKLEERELVNYIASCVKYHLTRPKQCNAIWKFFRSGKKVRETISMERPETSQTEEKGRCALSPLRGRNENQVKSTPDDTQSFSEVREDLIHKEVAASCVNSALSVVAQSEEPVINLGVTPPHRSPTPPQGELQTEGECSTDKGSSAHPFFLDNNEPSITGSVYEDALSAPWPGATAQEERKNEVSDSTSSGIWDKHALREAGKKMSVQVCVMALVVRIFKTPNEDSTPAEPITQRLFERTWIKVQDVDFDLKTLEKLDKAIFKKLCKKFGGLKKVQSSMKLEERELVNYIASCVKYHLTRPKQCNAIWKFFRSGKKVRETISMERPETSQTEETGRCALSPLRGRNENQVKSTPDDTQSFSEVREDLIHKEVAASCVNSALSVVAQSEEPVINLGVTPPHRSPTPPQGELQTEGECSTDKGSSAHPFFLDNNEPSITGSVYEDALSAPWPGATAQEERKNKVSDSTSSGIWDKHALREAGKKMSVQVCVMALVVRIFKTPNEDSTPAEPITQRLFERTWIKVQDVDFDLKTLEKLDKAIFKKLCKKFGGLKKVQSSMKLEERELVNYIASCVKYHLTRPKQCNAIWKFFRSGKKVRETISMERPETSQTEETGRCALSPGLQEQQGTLHHRSFRRDGPHPTVSIPPFPPAAGH</sequence>
<feature type="region of interest" description="Disordered" evidence="1">
    <location>
        <begin position="154"/>
        <end position="194"/>
    </location>
</feature>
<keyword evidence="3" id="KW-1185">Reference proteome</keyword>
<feature type="region of interest" description="Disordered" evidence="1">
    <location>
        <begin position="82"/>
        <end position="120"/>
    </location>
</feature>
<dbReference type="Proteomes" id="UP001488805">
    <property type="component" value="Unassembled WGS sequence"/>
</dbReference>
<evidence type="ECO:0000256" key="1">
    <source>
        <dbReference type="SAM" id="MobiDB-lite"/>
    </source>
</evidence>
<proteinExistence type="predicted"/>
<feature type="region of interest" description="Disordered" evidence="1">
    <location>
        <begin position="362"/>
        <end position="398"/>
    </location>
</feature>